<dbReference type="EMBL" id="BLXT01004564">
    <property type="protein sequence ID" value="GFO14463.1"/>
    <property type="molecule type" value="Genomic_DNA"/>
</dbReference>
<reference evidence="1 2" key="1">
    <citation type="journal article" date="2021" name="Elife">
        <title>Chloroplast acquisition without the gene transfer in kleptoplastic sea slugs, Plakobranchus ocellatus.</title>
        <authorList>
            <person name="Maeda T."/>
            <person name="Takahashi S."/>
            <person name="Yoshida T."/>
            <person name="Shimamura S."/>
            <person name="Takaki Y."/>
            <person name="Nagai Y."/>
            <person name="Toyoda A."/>
            <person name="Suzuki Y."/>
            <person name="Arimoto A."/>
            <person name="Ishii H."/>
            <person name="Satoh N."/>
            <person name="Nishiyama T."/>
            <person name="Hasebe M."/>
            <person name="Maruyama T."/>
            <person name="Minagawa J."/>
            <person name="Obokata J."/>
            <person name="Shigenobu S."/>
        </authorList>
    </citation>
    <scope>NUCLEOTIDE SEQUENCE [LARGE SCALE GENOMIC DNA]</scope>
</reference>
<evidence type="ECO:0000313" key="2">
    <source>
        <dbReference type="Proteomes" id="UP000735302"/>
    </source>
</evidence>
<dbReference type="Proteomes" id="UP000735302">
    <property type="component" value="Unassembled WGS sequence"/>
</dbReference>
<dbReference type="AlphaFoldDB" id="A0AAV4B5V0"/>
<proteinExistence type="predicted"/>
<gene>
    <name evidence="1" type="ORF">PoB_004096800</name>
</gene>
<organism evidence="1 2">
    <name type="scientific">Plakobranchus ocellatus</name>
    <dbReference type="NCBI Taxonomy" id="259542"/>
    <lineage>
        <taxon>Eukaryota</taxon>
        <taxon>Metazoa</taxon>
        <taxon>Spiralia</taxon>
        <taxon>Lophotrochozoa</taxon>
        <taxon>Mollusca</taxon>
        <taxon>Gastropoda</taxon>
        <taxon>Heterobranchia</taxon>
        <taxon>Euthyneura</taxon>
        <taxon>Panpulmonata</taxon>
        <taxon>Sacoglossa</taxon>
        <taxon>Placobranchoidea</taxon>
        <taxon>Plakobranchidae</taxon>
        <taxon>Plakobranchus</taxon>
    </lineage>
</organism>
<comment type="caution">
    <text evidence="1">The sequence shown here is derived from an EMBL/GenBank/DDBJ whole genome shotgun (WGS) entry which is preliminary data.</text>
</comment>
<name>A0AAV4B5V0_9GAST</name>
<evidence type="ECO:0000313" key="1">
    <source>
        <dbReference type="EMBL" id="GFO14463.1"/>
    </source>
</evidence>
<accession>A0AAV4B5V0</accession>
<protein>
    <submittedName>
        <fullName evidence="1">Uncharacterized protein</fullName>
    </submittedName>
</protein>
<sequence>MSCSSQNSNHFFLISSWPQNCTCCTDKSRSSCFGALEESRKFAVLISTKLSLHTPLKFLQSTLARLAETKKKVSIAVKEVNLTVILKQLLSLNIQILRILFHDTGPVCHCAMELREDFFENQSLSEGLCKSESS</sequence>
<keyword evidence="2" id="KW-1185">Reference proteome</keyword>